<name>A0A5C5X117_9BACT</name>
<accession>A0A5C5X117</accession>
<dbReference type="Pfam" id="PF10145">
    <property type="entry name" value="PhageMin_Tail"/>
    <property type="match status" value="1"/>
</dbReference>
<dbReference type="PANTHER" id="PTHR37813:SF1">
    <property type="entry name" value="FELS-2 PROPHAGE PROTEIN"/>
    <property type="match status" value="1"/>
</dbReference>
<dbReference type="RefSeq" id="WP_186775046.1">
    <property type="nucleotide sequence ID" value="NZ_SJPK01000012.1"/>
</dbReference>
<dbReference type="Proteomes" id="UP000318053">
    <property type="component" value="Unassembled WGS sequence"/>
</dbReference>
<dbReference type="InterPro" id="IPR010090">
    <property type="entry name" value="Phage_tape_meas"/>
</dbReference>
<feature type="compositionally biased region" description="Basic and acidic residues" evidence="2">
    <location>
        <begin position="645"/>
        <end position="657"/>
    </location>
</feature>
<evidence type="ECO:0000256" key="2">
    <source>
        <dbReference type="SAM" id="MobiDB-lite"/>
    </source>
</evidence>
<keyword evidence="3" id="KW-1133">Transmembrane helix</keyword>
<dbReference type="NCBIfam" id="TIGR01760">
    <property type="entry name" value="tape_meas_TP901"/>
    <property type="match status" value="1"/>
</dbReference>
<reference evidence="5 6" key="1">
    <citation type="submission" date="2019-02" db="EMBL/GenBank/DDBJ databases">
        <title>Deep-cultivation of Planctomycetes and their phenomic and genomic characterization uncovers novel biology.</title>
        <authorList>
            <person name="Wiegand S."/>
            <person name="Jogler M."/>
            <person name="Boedeker C."/>
            <person name="Pinto D."/>
            <person name="Vollmers J."/>
            <person name="Rivas-Marin E."/>
            <person name="Kohn T."/>
            <person name="Peeters S.H."/>
            <person name="Heuer A."/>
            <person name="Rast P."/>
            <person name="Oberbeckmann S."/>
            <person name="Bunk B."/>
            <person name="Jeske O."/>
            <person name="Meyerdierks A."/>
            <person name="Storesund J.E."/>
            <person name="Kallscheuer N."/>
            <person name="Luecker S."/>
            <person name="Lage O.M."/>
            <person name="Pohl T."/>
            <person name="Merkel B.J."/>
            <person name="Hornburger P."/>
            <person name="Mueller R.-W."/>
            <person name="Bruemmer F."/>
            <person name="Labrenz M."/>
            <person name="Spormann A.M."/>
            <person name="Op Den Camp H."/>
            <person name="Overmann J."/>
            <person name="Amann R."/>
            <person name="Jetten M.S.M."/>
            <person name="Mascher T."/>
            <person name="Medema M.H."/>
            <person name="Devos D.P."/>
            <person name="Kaster A.-K."/>
            <person name="Ovreas L."/>
            <person name="Rohde M."/>
            <person name="Galperin M.Y."/>
            <person name="Jogler C."/>
        </authorList>
    </citation>
    <scope>NUCLEOTIDE SEQUENCE [LARGE SCALE GENOMIC DNA]</scope>
    <source>
        <strain evidence="5 6">CA85</strain>
    </source>
</reference>
<comment type="caution">
    <text evidence="5">The sequence shown here is derived from an EMBL/GenBank/DDBJ whole genome shotgun (WGS) entry which is preliminary data.</text>
</comment>
<keyword evidence="3" id="KW-0472">Membrane</keyword>
<evidence type="ECO:0000256" key="1">
    <source>
        <dbReference type="ARBA" id="ARBA00022612"/>
    </source>
</evidence>
<feature type="transmembrane region" description="Helical" evidence="3">
    <location>
        <begin position="410"/>
        <end position="431"/>
    </location>
</feature>
<evidence type="ECO:0000313" key="5">
    <source>
        <dbReference type="EMBL" id="TWT56500.1"/>
    </source>
</evidence>
<dbReference type="AlphaFoldDB" id="A0A5C5X117"/>
<dbReference type="EMBL" id="SJPK01000012">
    <property type="protein sequence ID" value="TWT56500.1"/>
    <property type="molecule type" value="Genomic_DNA"/>
</dbReference>
<keyword evidence="6" id="KW-1185">Reference proteome</keyword>
<feature type="transmembrane region" description="Helical" evidence="3">
    <location>
        <begin position="377"/>
        <end position="398"/>
    </location>
</feature>
<evidence type="ECO:0000256" key="3">
    <source>
        <dbReference type="SAM" id="Phobius"/>
    </source>
</evidence>
<evidence type="ECO:0000259" key="4">
    <source>
        <dbReference type="Pfam" id="PF10145"/>
    </source>
</evidence>
<feature type="region of interest" description="Disordered" evidence="2">
    <location>
        <begin position="630"/>
        <end position="657"/>
    </location>
</feature>
<feature type="region of interest" description="Disordered" evidence="2">
    <location>
        <begin position="671"/>
        <end position="703"/>
    </location>
</feature>
<keyword evidence="3" id="KW-0812">Transmembrane</keyword>
<protein>
    <submittedName>
        <fullName evidence="5">Phage-related minor tail protein</fullName>
    </submittedName>
</protein>
<dbReference type="PANTHER" id="PTHR37813">
    <property type="entry name" value="FELS-2 PROPHAGE PROTEIN"/>
    <property type="match status" value="1"/>
</dbReference>
<sequence>MGRSSIKAGKAEVEIGLRNRIAQGAKGVERDLNRLGKRATSIGRMIGGVGLAIGTPFAYAAVKFAAFDDAMRAVGAVSQASAIDLAMLTDTAKELGRTTSYTAVDVASLMGELGRAGFKPDQINEMTGAVLNLAKATGTDATLAAGIMSATIRQYGLAATDAARVSDVLTAAANGSFNTVEALGEAMKYAGPVAADLGMSLEETAAILGTLGNVGIQGSMAGTTLKRLSVISAAELGNLEKIFGRSFRDAAGSGLPLIDMLEQISVATNGLDQNSRVEKMNAAFGLLGITGASAIGKSTTATRELLETLENAAGVAAETADKMDGGLGGSFRKIQSAIEGATIAVGESFSPALQSMVDQLTSSIGAVTQWIDENQGLVLALAGTSIGLIGTGAALVGVGISAQIAAAGIGLLLSPIVLATAGVAAMGYAFVKYTSIGADAVDWLSTRFSPLVETAQNAVSAIGDAIKAGDLETAWELTTQLMELVWLDLTGGLQDAWAEAMGYVLDAGSTTTEQMGKLFQSLAGTLKTLFDSYKDIYDSIYNSAESEFSKSVDSYMGVETIGAPVEPTGSAFEQQFGTANDSLNSTIAGIREFGSALEAESAGMIGERMAERQASRKERQARIDALRNQLQTATSDANARAKQPKKSEPEKPSADEKPDFAAMLKANGYEQPTTIDTPKSNSGATGTSSGFAALAMRGGPSMPQKMLTLTERIAKAVERRDFLRQGKADRELARDQKLQVKAEENKKKFGTEEVSPNDALEALWAESEPGNAVDTPMDDIRKQTVARQSVAIDTRDAIANASTYKGRNADPTKPAVTSGAATESIESKQLICLKHLVSNSDKQVRKDNMARWG</sequence>
<gene>
    <name evidence="5" type="ORF">CA85_40310</name>
</gene>
<proteinExistence type="predicted"/>
<organism evidence="5 6">
    <name type="scientific">Allorhodopirellula solitaria</name>
    <dbReference type="NCBI Taxonomy" id="2527987"/>
    <lineage>
        <taxon>Bacteria</taxon>
        <taxon>Pseudomonadati</taxon>
        <taxon>Planctomycetota</taxon>
        <taxon>Planctomycetia</taxon>
        <taxon>Pirellulales</taxon>
        <taxon>Pirellulaceae</taxon>
        <taxon>Allorhodopirellula</taxon>
    </lineage>
</organism>
<feature type="domain" description="Phage tail tape measure protein" evidence="4">
    <location>
        <begin position="90"/>
        <end position="285"/>
    </location>
</feature>
<keyword evidence="1" id="KW-1188">Viral release from host cell</keyword>
<evidence type="ECO:0000313" key="6">
    <source>
        <dbReference type="Proteomes" id="UP000318053"/>
    </source>
</evidence>
<feature type="compositionally biased region" description="Polar residues" evidence="2">
    <location>
        <begin position="671"/>
        <end position="690"/>
    </location>
</feature>